<dbReference type="RefSeq" id="WP_346760685.1">
    <property type="nucleotide sequence ID" value="NZ_JAUJEB010000006.1"/>
</dbReference>
<gene>
    <name evidence="1" type="ORF">QQ020_24940</name>
</gene>
<sequence length="150" mass="17060">MINQLKSEQIDELVADSVIGTLICFDRNEKVKFPITYVKEGEYVYSYSKDLEKIMVMRKDPAVLLKVFKVSGESGWLSANVLGIYEELDGINAEIARTILKDKLMACAIKDHSYEVHGLTPQYIQGIVESSNVIYRIHIIKKTGKYRSLP</sequence>
<organism evidence="1 2">
    <name type="scientific">Agaribacillus aureus</name>
    <dbReference type="NCBI Taxonomy" id="3051825"/>
    <lineage>
        <taxon>Bacteria</taxon>
        <taxon>Pseudomonadati</taxon>
        <taxon>Bacteroidota</taxon>
        <taxon>Cytophagia</taxon>
        <taxon>Cytophagales</taxon>
        <taxon>Splendidivirgaceae</taxon>
        <taxon>Agaribacillus</taxon>
    </lineage>
</organism>
<reference evidence="1" key="1">
    <citation type="submission" date="2023-06" db="EMBL/GenBank/DDBJ databases">
        <title>Genomic of Agaribacillus aureum.</title>
        <authorList>
            <person name="Wang G."/>
        </authorList>
    </citation>
    <scope>NUCLEOTIDE SEQUENCE</scope>
    <source>
        <strain evidence="1">BMA12</strain>
    </source>
</reference>
<evidence type="ECO:0008006" key="3">
    <source>
        <dbReference type="Google" id="ProtNLM"/>
    </source>
</evidence>
<evidence type="ECO:0000313" key="1">
    <source>
        <dbReference type="EMBL" id="MDN5215350.1"/>
    </source>
</evidence>
<name>A0ABT8LC45_9BACT</name>
<protein>
    <recommendedName>
        <fullName evidence="3">Pyridoxamine 5'-phosphate oxidase family protein</fullName>
    </recommendedName>
</protein>
<dbReference type="Proteomes" id="UP001172083">
    <property type="component" value="Unassembled WGS sequence"/>
</dbReference>
<evidence type="ECO:0000313" key="2">
    <source>
        <dbReference type="Proteomes" id="UP001172083"/>
    </source>
</evidence>
<dbReference type="EMBL" id="JAUJEB010000006">
    <property type="protein sequence ID" value="MDN5215350.1"/>
    <property type="molecule type" value="Genomic_DNA"/>
</dbReference>
<dbReference type="SUPFAM" id="SSF50475">
    <property type="entry name" value="FMN-binding split barrel"/>
    <property type="match status" value="1"/>
</dbReference>
<proteinExistence type="predicted"/>
<keyword evidence="2" id="KW-1185">Reference proteome</keyword>
<accession>A0ABT8LC45</accession>
<dbReference type="Gene3D" id="2.30.110.10">
    <property type="entry name" value="Electron Transport, Fmn-binding Protein, Chain A"/>
    <property type="match status" value="1"/>
</dbReference>
<comment type="caution">
    <text evidence="1">The sequence shown here is derived from an EMBL/GenBank/DDBJ whole genome shotgun (WGS) entry which is preliminary data.</text>
</comment>
<dbReference type="InterPro" id="IPR012349">
    <property type="entry name" value="Split_barrel_FMN-bd"/>
</dbReference>